<evidence type="ECO:0000256" key="8">
    <source>
        <dbReference type="ARBA" id="ARBA00022692"/>
    </source>
</evidence>
<gene>
    <name evidence="22" type="ORF">M9458_031631</name>
</gene>
<accession>A0ABD0PBT4</accession>
<keyword evidence="7" id="KW-0808">Transferase</keyword>
<dbReference type="Proteomes" id="UP001529510">
    <property type="component" value="Unassembled WGS sequence"/>
</dbReference>
<keyword evidence="14" id="KW-1015">Disulfide bond</keyword>
<feature type="non-terminal residue" evidence="22">
    <location>
        <position position="1"/>
    </location>
</feature>
<keyword evidence="9" id="KW-0479">Metal-binding</keyword>
<feature type="domain" description="Fringe-like glycosyltransferase" evidence="21">
    <location>
        <begin position="9"/>
        <end position="94"/>
    </location>
</feature>
<comment type="similarity">
    <text evidence="4">Belongs to the glycosyltransferase 31 family. Beta3-Gal-T subfamily.</text>
</comment>
<evidence type="ECO:0000256" key="15">
    <source>
        <dbReference type="ARBA" id="ARBA00023211"/>
    </source>
</evidence>
<reference evidence="22 23" key="1">
    <citation type="submission" date="2024-05" db="EMBL/GenBank/DDBJ databases">
        <title>Genome sequencing and assembly of Indian major carp, Cirrhinus mrigala (Hamilton, 1822).</title>
        <authorList>
            <person name="Mohindra V."/>
            <person name="Chowdhury L.M."/>
            <person name="Lal K."/>
            <person name="Jena J.K."/>
        </authorList>
    </citation>
    <scope>NUCLEOTIDE SEQUENCE [LARGE SCALE GENOMIC DNA]</scope>
    <source>
        <strain evidence="22">CM1030</strain>
        <tissue evidence="22">Blood</tissue>
    </source>
</reference>
<name>A0ABD0PBT4_CIRMR</name>
<comment type="subcellular location">
    <subcellularLocation>
        <location evidence="2">Membrane</location>
        <topology evidence="2">Single-pass type II membrane protein</topology>
    </subcellularLocation>
</comment>
<evidence type="ECO:0000256" key="7">
    <source>
        <dbReference type="ARBA" id="ARBA00022679"/>
    </source>
</evidence>
<evidence type="ECO:0000256" key="2">
    <source>
        <dbReference type="ARBA" id="ARBA00004606"/>
    </source>
</evidence>
<proteinExistence type="inferred from homology"/>
<dbReference type="PANTHER" id="PTHR23033">
    <property type="entry name" value="BETA1,3-GALACTOSYLTRANSFERASE"/>
    <property type="match status" value="1"/>
</dbReference>
<evidence type="ECO:0000256" key="19">
    <source>
        <dbReference type="ARBA" id="ARBA00043065"/>
    </source>
</evidence>
<dbReference type="GO" id="GO:0000166">
    <property type="term" value="F:nucleotide binding"/>
    <property type="evidence" value="ECO:0007669"/>
    <property type="project" value="UniProtKB-KW"/>
</dbReference>
<organism evidence="22 23">
    <name type="scientific">Cirrhinus mrigala</name>
    <name type="common">Mrigala</name>
    <dbReference type="NCBI Taxonomy" id="683832"/>
    <lineage>
        <taxon>Eukaryota</taxon>
        <taxon>Metazoa</taxon>
        <taxon>Chordata</taxon>
        <taxon>Craniata</taxon>
        <taxon>Vertebrata</taxon>
        <taxon>Euteleostomi</taxon>
        <taxon>Actinopterygii</taxon>
        <taxon>Neopterygii</taxon>
        <taxon>Teleostei</taxon>
        <taxon>Ostariophysi</taxon>
        <taxon>Cypriniformes</taxon>
        <taxon>Cyprinidae</taxon>
        <taxon>Labeoninae</taxon>
        <taxon>Labeonini</taxon>
        <taxon>Cirrhinus</taxon>
    </lineage>
</organism>
<evidence type="ECO:0000259" key="21">
    <source>
        <dbReference type="Pfam" id="PF02434"/>
    </source>
</evidence>
<dbReference type="InterPro" id="IPR003378">
    <property type="entry name" value="Fringe-like_glycosylTrfase"/>
</dbReference>
<evidence type="ECO:0000256" key="11">
    <source>
        <dbReference type="ARBA" id="ARBA00022968"/>
    </source>
</evidence>
<evidence type="ECO:0000256" key="13">
    <source>
        <dbReference type="ARBA" id="ARBA00023136"/>
    </source>
</evidence>
<protein>
    <recommendedName>
        <fullName evidence="16">Glycoprotein-N-acetylgalactosamine 3-beta-galactosyltransferase 1</fullName>
        <ecNumber evidence="5">2.4.1.122</ecNumber>
    </recommendedName>
    <alternativeName>
        <fullName evidence="18">Core 1 O-glycan T-synthase</fullName>
    </alternativeName>
    <alternativeName>
        <fullName evidence="19">Core 1 UDP-galactose:N-acetylgalactosamine-alpha-R beta 1,3-galactosyltransferase 1</fullName>
    </alternativeName>
    <alternativeName>
        <fullName evidence="17">Core 1 beta1,3-galactosyltransferase 1</fullName>
    </alternativeName>
</protein>
<evidence type="ECO:0000256" key="5">
    <source>
        <dbReference type="ARBA" id="ARBA00012557"/>
    </source>
</evidence>
<comment type="cofactor">
    <cofactor evidence="1">
        <name>Mn(2+)</name>
        <dbReference type="ChEBI" id="CHEBI:29035"/>
    </cofactor>
</comment>
<dbReference type="EC" id="2.4.1.122" evidence="5"/>
<evidence type="ECO:0000256" key="12">
    <source>
        <dbReference type="ARBA" id="ARBA00022989"/>
    </source>
</evidence>
<keyword evidence="11" id="KW-0735">Signal-anchor</keyword>
<dbReference type="GO" id="GO:0046872">
    <property type="term" value="F:metal ion binding"/>
    <property type="evidence" value="ECO:0007669"/>
    <property type="project" value="UniProtKB-KW"/>
</dbReference>
<dbReference type="AlphaFoldDB" id="A0ABD0PBT4"/>
<dbReference type="Pfam" id="PF02434">
    <property type="entry name" value="Fringe"/>
    <property type="match status" value="1"/>
</dbReference>
<keyword evidence="8" id="KW-0812">Transmembrane</keyword>
<keyword evidence="23" id="KW-1185">Reference proteome</keyword>
<evidence type="ECO:0000256" key="1">
    <source>
        <dbReference type="ARBA" id="ARBA00001936"/>
    </source>
</evidence>
<evidence type="ECO:0000256" key="6">
    <source>
        <dbReference type="ARBA" id="ARBA00022676"/>
    </source>
</evidence>
<dbReference type="EMBL" id="JAMKFB020000016">
    <property type="protein sequence ID" value="KAL0171320.1"/>
    <property type="molecule type" value="Genomic_DNA"/>
</dbReference>
<evidence type="ECO:0000256" key="3">
    <source>
        <dbReference type="ARBA" id="ARBA00004922"/>
    </source>
</evidence>
<evidence type="ECO:0000313" key="23">
    <source>
        <dbReference type="Proteomes" id="UP001529510"/>
    </source>
</evidence>
<evidence type="ECO:0000256" key="14">
    <source>
        <dbReference type="ARBA" id="ARBA00023157"/>
    </source>
</evidence>
<dbReference type="Gene3D" id="3.90.550.50">
    <property type="match status" value="1"/>
</dbReference>
<sequence length="131" mass="15588">RRLVPQSHTFVVVENLRNLLSQHDTEQPVFFGHRFRPFFRQRNMSGGAEYVLSREALRRFAQGFGTGRCEHFSSVEDMALGRCMEIMGVKAEDSRDPYQRETFNPFRPENHLIRPENGKQVWGYSYYKLRW</sequence>
<keyword evidence="12" id="KW-1133">Transmembrane helix</keyword>
<dbReference type="GO" id="GO:0016020">
    <property type="term" value="C:membrane"/>
    <property type="evidence" value="ECO:0007669"/>
    <property type="project" value="UniProtKB-SubCell"/>
</dbReference>
<evidence type="ECO:0000256" key="16">
    <source>
        <dbReference type="ARBA" id="ARBA00040898"/>
    </source>
</evidence>
<evidence type="ECO:0000256" key="4">
    <source>
        <dbReference type="ARBA" id="ARBA00006462"/>
    </source>
</evidence>
<feature type="non-terminal residue" evidence="22">
    <location>
        <position position="131"/>
    </location>
</feature>
<keyword evidence="13" id="KW-0472">Membrane</keyword>
<evidence type="ECO:0000313" key="22">
    <source>
        <dbReference type="EMBL" id="KAL0171320.1"/>
    </source>
</evidence>
<evidence type="ECO:0000256" key="9">
    <source>
        <dbReference type="ARBA" id="ARBA00022723"/>
    </source>
</evidence>
<evidence type="ECO:0000256" key="18">
    <source>
        <dbReference type="ARBA" id="ARBA00042009"/>
    </source>
</evidence>
<comment type="pathway">
    <text evidence="3">Protein modification; protein glycosylation.</text>
</comment>
<evidence type="ECO:0000256" key="20">
    <source>
        <dbReference type="ARBA" id="ARBA00048842"/>
    </source>
</evidence>
<keyword evidence="6" id="KW-0328">Glycosyltransferase</keyword>
<comment type="caution">
    <text evidence="22">The sequence shown here is derived from an EMBL/GenBank/DDBJ whole genome shotgun (WGS) entry which is preliminary data.</text>
</comment>
<evidence type="ECO:0000256" key="17">
    <source>
        <dbReference type="ARBA" id="ARBA00041226"/>
    </source>
</evidence>
<dbReference type="InterPro" id="IPR026050">
    <property type="entry name" value="C1GALT1/C1GALT1_chp1"/>
</dbReference>
<keyword evidence="10" id="KW-0547">Nucleotide-binding</keyword>
<comment type="catalytic activity">
    <reaction evidence="20">
        <text>an N-acetyl-alpha-D-galactosaminyl derivative + UDP-alpha-D-galactose = a beta-D-galactosyl-(1-&gt;3)-N-acetyl-alpha-D-galactosaminyl derivative + UDP + H(+)</text>
        <dbReference type="Rhea" id="RHEA:15621"/>
        <dbReference type="ChEBI" id="CHEBI:15378"/>
        <dbReference type="ChEBI" id="CHEBI:28257"/>
        <dbReference type="ChEBI" id="CHEBI:58223"/>
        <dbReference type="ChEBI" id="CHEBI:66914"/>
        <dbReference type="ChEBI" id="CHEBI:133470"/>
        <dbReference type="EC" id="2.4.1.122"/>
    </reaction>
</comment>
<dbReference type="PANTHER" id="PTHR23033:SF13">
    <property type="entry name" value="GLYCOPROTEIN-N-ACETYLGALACTOSAMINE 3-BETA-GALACTOSYLTRANSFERASE 1"/>
    <property type="match status" value="1"/>
</dbReference>
<evidence type="ECO:0000256" key="10">
    <source>
        <dbReference type="ARBA" id="ARBA00022741"/>
    </source>
</evidence>
<dbReference type="GO" id="GO:0016263">
    <property type="term" value="F:glycoprotein-N-acetylgalactosamine 3-beta-galactosyltransferase activity"/>
    <property type="evidence" value="ECO:0007669"/>
    <property type="project" value="UniProtKB-EC"/>
</dbReference>
<keyword evidence="15" id="KW-0464">Manganese</keyword>